<reference evidence="1 2" key="1">
    <citation type="submission" date="2019-07" db="EMBL/GenBank/DDBJ databases">
        <authorList>
            <person name="Brisse S."/>
            <person name="Rodrigues C."/>
            <person name="Thorpe H."/>
        </authorList>
    </citation>
    <scope>NUCLEOTIDE SEQUENCE [LARGE SCALE GENOMIC DNA]</scope>
    <source>
        <strain evidence="1">SB6408</strain>
    </source>
</reference>
<gene>
    <name evidence="1" type="ORF">SB6408_03212</name>
</gene>
<dbReference type="AlphaFoldDB" id="A0A564HWA1"/>
<name>A0A564HWA1_9ENTR</name>
<dbReference type="Proteomes" id="UP000318370">
    <property type="component" value="Unassembled WGS sequence"/>
</dbReference>
<organism evidence="1 2">
    <name type="scientific">Klebsiella spallanzanii</name>
    <dbReference type="NCBI Taxonomy" id="2587528"/>
    <lineage>
        <taxon>Bacteria</taxon>
        <taxon>Pseudomonadati</taxon>
        <taxon>Pseudomonadota</taxon>
        <taxon>Gammaproteobacteria</taxon>
        <taxon>Enterobacterales</taxon>
        <taxon>Enterobacteriaceae</taxon>
        <taxon>Klebsiella/Raoultella group</taxon>
        <taxon>Klebsiella</taxon>
    </lineage>
</organism>
<accession>A0A564HWA1</accession>
<evidence type="ECO:0008006" key="3">
    <source>
        <dbReference type="Google" id="ProtNLM"/>
    </source>
</evidence>
<proteinExistence type="predicted"/>
<sequence>MGKIIDLTGNQYGRLTVVSFARQDQSGGSMWLCKCECGTEKVIRSNALRSGRSKSCGCMIGVTHGNRRVKNTSPAYLSWSSMHSRCSNLKDPYYDKYGGRGIAVCESWKKFEIFLSDMGERPPGHTLDRIDVNKGYSPDNCRWATPKTQSRNKRNNHLIDTPSGRVCITQASEIYGIKVQTLRRCLNHGWSIERALLTKPWQKPI</sequence>
<evidence type="ECO:0000313" key="2">
    <source>
        <dbReference type="Proteomes" id="UP000318370"/>
    </source>
</evidence>
<protein>
    <recommendedName>
        <fullName evidence="3">HNH endonuclease</fullName>
    </recommendedName>
</protein>
<dbReference type="EMBL" id="CABGHF010000002">
    <property type="protein sequence ID" value="VUS37596.1"/>
    <property type="molecule type" value="Genomic_DNA"/>
</dbReference>
<evidence type="ECO:0000313" key="1">
    <source>
        <dbReference type="EMBL" id="VUS37596.1"/>
    </source>
</evidence>